<dbReference type="InterPro" id="IPR029472">
    <property type="entry name" value="Copia-like_N"/>
</dbReference>
<feature type="region of interest" description="Disordered" evidence="2">
    <location>
        <begin position="1"/>
        <end position="48"/>
    </location>
</feature>
<reference evidence="5" key="2">
    <citation type="submission" date="2025-08" db="UniProtKB">
        <authorList>
            <consortium name="RefSeq"/>
        </authorList>
    </citation>
    <scope>IDENTIFICATION</scope>
    <source>
        <tissue evidence="5">Leaf</tissue>
    </source>
</reference>
<evidence type="ECO:0000313" key="4">
    <source>
        <dbReference type="Proteomes" id="UP000694864"/>
    </source>
</evidence>
<dbReference type="InterPro" id="IPR054722">
    <property type="entry name" value="PolX-like_BBD"/>
</dbReference>
<reference evidence="4" key="1">
    <citation type="journal article" date="2014" name="Nat. Commun.">
        <title>The emerging biofuel crop Camelina sativa retains a highly undifferentiated hexaploid genome structure.</title>
        <authorList>
            <person name="Kagale S."/>
            <person name="Koh C."/>
            <person name="Nixon J."/>
            <person name="Bollina V."/>
            <person name="Clarke W.E."/>
            <person name="Tuteja R."/>
            <person name="Spillane C."/>
            <person name="Robinson S.J."/>
            <person name="Links M.G."/>
            <person name="Clarke C."/>
            <person name="Higgins E.E."/>
            <person name="Huebert T."/>
            <person name="Sharpe A.G."/>
            <person name="Parkin I.A."/>
        </authorList>
    </citation>
    <scope>NUCLEOTIDE SEQUENCE [LARGE SCALE GENOMIC DNA]</scope>
    <source>
        <strain evidence="4">cv. DH55</strain>
    </source>
</reference>
<sequence>MSEEDSASKMSSSLSSGSKARVESARRRIDPYDLSAGDNPGSVISQPQLRGPNYDEWAMNLRLALRARKKFGFVDGTIPKPNDDSDDLEDWWANNAMVVSWIRLTVAPDLRSSLSYHEIAHDLWSQIQKRFSVKNGQRVQRIKTELANCQQKGSAVEAYYGTLTKLWTSLADFQRAKTVEEIAKEREEDKLHQFLMGLDESLFGAVKSSLLSRDPLPSVDEAYQVVSQDEESKRASRLLETRNEGAIFAVQSAPRMAVSSPLRDPSALCTSCGRKGHLTDHCFRKIGYPWWWGDRPRSKLPPTLPGGSNPSAVDRRVTTLPPKRVETSQVHHVVTSSPAFVGSTSITEADRLGFSGLSDQEWKKLKEMLNTRKASTNDHLSGKFFIESWIIDTGASNHMTGSLDFLSDVCDMAPMFIKLPDGRFTISTKQGTVSLGSHLRLLNVFFVDGLQCHLISVSQLTRDRSCIFQISDKICIVQDRITQTVIGAGEQDNGLYFYRGMASAAVTRALDHQPKDVWHRRLGHPSSTTMELMQFSDSSSSSNVFDSKTCDVCIRSKQTRDSFPLSNNKTSSVFDLVHCDLWGPYRTTAICGSRFFLTIVDDYSRAVWLYLLPNKSHTASTLRDYISMC</sequence>
<dbReference type="Gene3D" id="3.30.420.10">
    <property type="entry name" value="Ribonuclease H-like superfamily/Ribonuclease H"/>
    <property type="match status" value="1"/>
</dbReference>
<dbReference type="InterPro" id="IPR005162">
    <property type="entry name" value="Retrotrans_gag_dom"/>
</dbReference>
<name>A0ABM1QF52_CAMSA</name>
<keyword evidence="1" id="KW-0863">Zinc-finger</keyword>
<dbReference type="Pfam" id="PF03732">
    <property type="entry name" value="Retrotrans_gag"/>
    <property type="match status" value="1"/>
</dbReference>
<dbReference type="PROSITE" id="PS50158">
    <property type="entry name" value="ZF_CCHC"/>
    <property type="match status" value="1"/>
</dbReference>
<dbReference type="RefSeq" id="XP_019085390.1">
    <property type="nucleotide sequence ID" value="XM_019229845.1"/>
</dbReference>
<feature type="domain" description="CCHC-type" evidence="3">
    <location>
        <begin position="269"/>
        <end position="282"/>
    </location>
</feature>
<organism evidence="4 5">
    <name type="scientific">Camelina sativa</name>
    <name type="common">False flax</name>
    <name type="synonym">Myagrum sativum</name>
    <dbReference type="NCBI Taxonomy" id="90675"/>
    <lineage>
        <taxon>Eukaryota</taxon>
        <taxon>Viridiplantae</taxon>
        <taxon>Streptophyta</taxon>
        <taxon>Embryophyta</taxon>
        <taxon>Tracheophyta</taxon>
        <taxon>Spermatophyta</taxon>
        <taxon>Magnoliopsida</taxon>
        <taxon>eudicotyledons</taxon>
        <taxon>Gunneridae</taxon>
        <taxon>Pentapetalae</taxon>
        <taxon>rosids</taxon>
        <taxon>malvids</taxon>
        <taxon>Brassicales</taxon>
        <taxon>Brassicaceae</taxon>
        <taxon>Camelineae</taxon>
        <taxon>Camelina</taxon>
    </lineage>
</organism>
<dbReference type="SUPFAM" id="SSF53098">
    <property type="entry name" value="Ribonuclease H-like"/>
    <property type="match status" value="1"/>
</dbReference>
<protein>
    <submittedName>
        <fullName evidence="5">Uncharacterized protein LOC109126341</fullName>
    </submittedName>
</protein>
<keyword evidence="1" id="KW-0479">Metal-binding</keyword>
<evidence type="ECO:0000259" key="3">
    <source>
        <dbReference type="PROSITE" id="PS50158"/>
    </source>
</evidence>
<dbReference type="GeneID" id="109126341"/>
<accession>A0ABM1QF52</accession>
<dbReference type="Pfam" id="PF13976">
    <property type="entry name" value="gag_pre-integrs"/>
    <property type="match status" value="1"/>
</dbReference>
<dbReference type="InterPro" id="IPR025724">
    <property type="entry name" value="GAG-pre-integrase_dom"/>
</dbReference>
<dbReference type="InterPro" id="IPR012337">
    <property type="entry name" value="RNaseH-like_sf"/>
</dbReference>
<dbReference type="PANTHER" id="PTHR37610:SF101">
    <property type="entry name" value="(RAPE) HYPOTHETICAL PROTEIN"/>
    <property type="match status" value="1"/>
</dbReference>
<evidence type="ECO:0000256" key="2">
    <source>
        <dbReference type="SAM" id="MobiDB-lite"/>
    </source>
</evidence>
<dbReference type="Pfam" id="PF22936">
    <property type="entry name" value="Pol_BBD"/>
    <property type="match status" value="1"/>
</dbReference>
<evidence type="ECO:0000256" key="1">
    <source>
        <dbReference type="PROSITE-ProRule" id="PRU00047"/>
    </source>
</evidence>
<gene>
    <name evidence="5" type="primary">LOC109126341</name>
</gene>
<dbReference type="InterPro" id="IPR036397">
    <property type="entry name" value="RNaseH_sf"/>
</dbReference>
<evidence type="ECO:0000313" key="5">
    <source>
        <dbReference type="RefSeq" id="XP_019085390.1"/>
    </source>
</evidence>
<keyword evidence="1" id="KW-0862">Zinc</keyword>
<dbReference type="InterPro" id="IPR001878">
    <property type="entry name" value="Znf_CCHC"/>
</dbReference>
<dbReference type="Pfam" id="PF14244">
    <property type="entry name" value="Retrotran_gag_3"/>
    <property type="match status" value="1"/>
</dbReference>
<feature type="compositionally biased region" description="Low complexity" evidence="2">
    <location>
        <begin position="8"/>
        <end position="19"/>
    </location>
</feature>
<dbReference type="Proteomes" id="UP000694864">
    <property type="component" value="Chromosome 9"/>
</dbReference>
<feature type="compositionally biased region" description="Basic and acidic residues" evidence="2">
    <location>
        <begin position="20"/>
        <end position="31"/>
    </location>
</feature>
<dbReference type="PANTHER" id="PTHR37610">
    <property type="entry name" value="CCHC-TYPE DOMAIN-CONTAINING PROTEIN"/>
    <property type="match status" value="1"/>
</dbReference>
<proteinExistence type="predicted"/>
<keyword evidence="4" id="KW-1185">Reference proteome</keyword>